<protein>
    <submittedName>
        <fullName evidence="1">Uncharacterized protein</fullName>
    </submittedName>
</protein>
<dbReference type="AlphaFoldDB" id="A0A1T2YS28"/>
<dbReference type="Proteomes" id="UP000190965">
    <property type="component" value="Unassembled WGS sequence"/>
</dbReference>
<dbReference type="OrthoDB" id="6881445at2"/>
<organism evidence="1 2">
    <name type="scientific">Pseudomonas fluorescens</name>
    <dbReference type="NCBI Taxonomy" id="294"/>
    <lineage>
        <taxon>Bacteria</taxon>
        <taxon>Pseudomonadati</taxon>
        <taxon>Pseudomonadota</taxon>
        <taxon>Gammaproteobacteria</taxon>
        <taxon>Pseudomonadales</taxon>
        <taxon>Pseudomonadaceae</taxon>
        <taxon>Pseudomonas</taxon>
    </lineage>
</organism>
<accession>A0A1T2YS28</accession>
<proteinExistence type="predicted"/>
<reference evidence="1 2" key="1">
    <citation type="submission" date="2016-12" db="EMBL/GenBank/DDBJ databases">
        <title>Draft genome sequences of seven strains of Pseudomonas fluorescens that produce 4-formylaminooxyvinylglycine.</title>
        <authorList>
            <person name="Okrent R.A."/>
            <person name="Manning V.A."/>
            <person name="Trippe K.M."/>
        </authorList>
    </citation>
    <scope>NUCLEOTIDE SEQUENCE [LARGE SCALE GENOMIC DNA]</scope>
    <source>
        <strain evidence="1 2">P5A</strain>
    </source>
</reference>
<evidence type="ECO:0000313" key="2">
    <source>
        <dbReference type="Proteomes" id="UP000190965"/>
    </source>
</evidence>
<evidence type="ECO:0000313" key="1">
    <source>
        <dbReference type="EMBL" id="OPA94975.1"/>
    </source>
</evidence>
<name>A0A1T2YS28_PSEFL</name>
<dbReference type="EMBL" id="MSDF01000016">
    <property type="protein sequence ID" value="OPA94975.1"/>
    <property type="molecule type" value="Genomic_DNA"/>
</dbReference>
<comment type="caution">
    <text evidence="1">The sequence shown here is derived from an EMBL/GenBank/DDBJ whole genome shotgun (WGS) entry which is preliminary data.</text>
</comment>
<gene>
    <name evidence="1" type="ORF">BFW87_13025</name>
</gene>
<sequence>MKVTPSKRRPTDCTVAPIPKIEVINKGALWEVHWDYQEGPASMILCNRADYLRGYYRWCAGDPRD</sequence>